<dbReference type="NCBIfam" id="TIGR00453">
    <property type="entry name" value="ispD"/>
    <property type="match status" value="1"/>
</dbReference>
<dbReference type="HAMAP" id="MF_00108">
    <property type="entry name" value="IspD"/>
    <property type="match status" value="1"/>
</dbReference>
<name>A0A132NC77_HYDSH</name>
<comment type="function">
    <text evidence="7">Catalyzes the formation of 4-diphosphocytidyl-2-C-methyl-D-erythritol from CTP and 2-C-methyl-D-erythritol 4-phosphate (MEP).</text>
</comment>
<dbReference type="Gene3D" id="3.90.550.10">
    <property type="entry name" value="Spore Coat Polysaccharide Biosynthesis Protein SpsA, Chain A"/>
    <property type="match status" value="1"/>
</dbReference>
<dbReference type="UniPathway" id="UPA00056">
    <property type="reaction ID" value="UER00093"/>
</dbReference>
<accession>A0A132NC77</accession>
<evidence type="ECO:0000313" key="12">
    <source>
        <dbReference type="Proteomes" id="UP000244180"/>
    </source>
</evidence>
<evidence type="ECO:0000256" key="4">
    <source>
        <dbReference type="ARBA" id="ARBA00022679"/>
    </source>
</evidence>
<evidence type="ECO:0000256" key="7">
    <source>
        <dbReference type="HAMAP-Rule" id="MF_00108"/>
    </source>
</evidence>
<dbReference type="STRING" id="1484.SA87_07665"/>
<comment type="catalytic activity">
    <reaction evidence="1 7">
        <text>2-C-methyl-D-erythritol 4-phosphate + CTP + H(+) = 4-CDP-2-C-methyl-D-erythritol + diphosphate</text>
        <dbReference type="Rhea" id="RHEA:13429"/>
        <dbReference type="ChEBI" id="CHEBI:15378"/>
        <dbReference type="ChEBI" id="CHEBI:33019"/>
        <dbReference type="ChEBI" id="CHEBI:37563"/>
        <dbReference type="ChEBI" id="CHEBI:57823"/>
        <dbReference type="ChEBI" id="CHEBI:58262"/>
        <dbReference type="EC" id="2.7.7.60"/>
    </reaction>
</comment>
<keyword evidence="6 7" id="KW-0414">Isoprene biosynthesis</keyword>
<dbReference type="InterPro" id="IPR050088">
    <property type="entry name" value="IspD/TarI_cytidylyltransf_bact"/>
</dbReference>
<dbReference type="PROSITE" id="PS01295">
    <property type="entry name" value="ISPD"/>
    <property type="match status" value="1"/>
</dbReference>
<dbReference type="PANTHER" id="PTHR32125">
    <property type="entry name" value="2-C-METHYL-D-ERYTHRITOL 4-PHOSPHATE CYTIDYLYLTRANSFERASE, CHLOROPLASTIC"/>
    <property type="match status" value="1"/>
</dbReference>
<evidence type="ECO:0000313" key="10">
    <source>
        <dbReference type="EMBL" id="PTQ51918.1"/>
    </source>
</evidence>
<dbReference type="CDD" id="cd02516">
    <property type="entry name" value="CDP-ME_synthetase"/>
    <property type="match status" value="1"/>
</dbReference>
<dbReference type="EMBL" id="JAHHQF010000078">
    <property type="protein sequence ID" value="MBT9283134.1"/>
    <property type="molecule type" value="Genomic_DNA"/>
</dbReference>
<feature type="site" description="Transition state stabilizer" evidence="7">
    <location>
        <position position="22"/>
    </location>
</feature>
<dbReference type="Proteomes" id="UP000243024">
    <property type="component" value="Unassembled WGS sequence"/>
</dbReference>
<organism evidence="10 12">
    <name type="scientific">Hydrogenibacillus schlegelii</name>
    <name type="common">Bacillus schlegelii</name>
    <dbReference type="NCBI Taxonomy" id="1484"/>
    <lineage>
        <taxon>Bacteria</taxon>
        <taxon>Bacillati</taxon>
        <taxon>Bacillota</taxon>
        <taxon>Bacilli</taxon>
        <taxon>Bacillales</taxon>
        <taxon>Bacillales Family X. Incertae Sedis</taxon>
        <taxon>Hydrogenibacillus</taxon>
    </lineage>
</organism>
<dbReference type="EMBL" id="JXBB01000013">
    <property type="protein sequence ID" value="OAR04544.1"/>
    <property type="molecule type" value="Genomic_DNA"/>
</dbReference>
<evidence type="ECO:0000313" key="9">
    <source>
        <dbReference type="EMBL" id="OAR04544.1"/>
    </source>
</evidence>
<dbReference type="Proteomes" id="UP000244180">
    <property type="component" value="Unassembled WGS sequence"/>
</dbReference>
<dbReference type="InterPro" id="IPR018294">
    <property type="entry name" value="ISPD_synthase_CS"/>
</dbReference>
<evidence type="ECO:0000313" key="11">
    <source>
        <dbReference type="Proteomes" id="UP000243024"/>
    </source>
</evidence>
<dbReference type="Proteomes" id="UP000748108">
    <property type="component" value="Unassembled WGS sequence"/>
</dbReference>
<dbReference type="InterPro" id="IPR029044">
    <property type="entry name" value="Nucleotide-diphossugar_trans"/>
</dbReference>
<dbReference type="EC" id="2.7.7.60" evidence="7"/>
<dbReference type="GO" id="GO:0050518">
    <property type="term" value="F:2-C-methyl-D-erythritol 4-phosphate cytidylyltransferase activity"/>
    <property type="evidence" value="ECO:0007669"/>
    <property type="project" value="UniProtKB-UniRule"/>
</dbReference>
<dbReference type="InterPro" id="IPR034683">
    <property type="entry name" value="IspD/TarI"/>
</dbReference>
<evidence type="ECO:0000313" key="8">
    <source>
        <dbReference type="EMBL" id="MBT9283134.1"/>
    </source>
</evidence>
<dbReference type="AlphaFoldDB" id="A0A132NC77"/>
<dbReference type="GO" id="GO:0019288">
    <property type="term" value="P:isopentenyl diphosphate biosynthetic process, methylerythritol 4-phosphate pathway"/>
    <property type="evidence" value="ECO:0007669"/>
    <property type="project" value="UniProtKB-UniRule"/>
</dbReference>
<evidence type="ECO:0000256" key="3">
    <source>
        <dbReference type="ARBA" id="ARBA00009789"/>
    </source>
</evidence>
<feature type="site" description="Positions MEP for the nucleophilic attack" evidence="7">
    <location>
        <position position="213"/>
    </location>
</feature>
<dbReference type="FunFam" id="3.90.550.10:FF:000003">
    <property type="entry name" value="2-C-methyl-D-erythritol 4-phosphate cytidylyltransferase"/>
    <property type="match status" value="1"/>
</dbReference>
<comment type="similarity">
    <text evidence="3 7">Belongs to the IspD/TarI cytidylyltransferase family. IspD subfamily.</text>
</comment>
<keyword evidence="5 7" id="KW-0548">Nucleotidyltransferase</keyword>
<dbReference type="Pfam" id="PF01128">
    <property type="entry name" value="IspD"/>
    <property type="match status" value="1"/>
</dbReference>
<keyword evidence="11" id="KW-1185">Reference proteome</keyword>
<reference evidence="10 12" key="2">
    <citation type="submission" date="2017-08" db="EMBL/GenBank/DDBJ databases">
        <title>Burning lignite coal seam in the remote Altai Mountains harbors a hydrogen-driven thermophilic microbial community.</title>
        <authorList>
            <person name="Kadnikov V.V."/>
            <person name="Mardanov A.V."/>
            <person name="Ivasenko D."/>
            <person name="Beletsky A.V."/>
            <person name="Karnachuk O.V."/>
            <person name="Ravin N.V."/>
        </authorList>
    </citation>
    <scope>NUCLEOTIDE SEQUENCE [LARGE SCALE GENOMIC DNA]</scope>
    <source>
        <strain evidence="10">AL33</strain>
    </source>
</reference>
<comment type="caution">
    <text evidence="10">The sequence shown here is derived from an EMBL/GenBank/DDBJ whole genome shotgun (WGS) entry which is preliminary data.</text>
</comment>
<dbReference type="InterPro" id="IPR001228">
    <property type="entry name" value="IspD"/>
</dbReference>
<dbReference type="RefSeq" id="WP_066200378.1">
    <property type="nucleotide sequence ID" value="NZ_CBCSAS010000021.1"/>
</dbReference>
<evidence type="ECO:0000256" key="5">
    <source>
        <dbReference type="ARBA" id="ARBA00022695"/>
    </source>
</evidence>
<dbReference type="SUPFAM" id="SSF53448">
    <property type="entry name" value="Nucleotide-diphospho-sugar transferases"/>
    <property type="match status" value="1"/>
</dbReference>
<keyword evidence="4 7" id="KW-0808">Transferase</keyword>
<comment type="pathway">
    <text evidence="2 7">Isoprenoid biosynthesis; isopentenyl diphosphate biosynthesis via DXP pathway; isopentenyl diphosphate from 1-deoxy-D-xylulose 5-phosphate: step 2/6.</text>
</comment>
<sequence>MAVGAVIVAAGRGTRLGAALKKAYVPLGGRPLLLWSLAVFAGRYPPERIVLVVHPEEGERTAALLAAEGYAGLKIAFGGPRRQDSVLAGARALSEAVEFVLVHDAARPFVSPELIARVEAALGPGRAVVPVVPVKETIKRLHPADGALRPVAETPPRSALAAAQTPQGFDRRALIAALEAAAAEGREVTDEATLFEGGGRSAVAVPGEEINLKVTTPLDLILAETILRQGGRS</sequence>
<reference evidence="9 11" key="1">
    <citation type="submission" date="2015-09" db="EMBL/GenBank/DDBJ databases">
        <title>Draft genome sequence of Hydrogenibacillus schlegelii DSM 2000.</title>
        <authorList>
            <person name="Hemp J."/>
        </authorList>
    </citation>
    <scope>NUCLEOTIDE SEQUENCE [LARGE SCALE GENOMIC DNA]</scope>
    <source>
        <strain evidence="9 11">MA 48</strain>
    </source>
</reference>
<proteinExistence type="inferred from homology"/>
<evidence type="ECO:0000256" key="6">
    <source>
        <dbReference type="ARBA" id="ARBA00023229"/>
    </source>
</evidence>
<feature type="site" description="Positions MEP for the nucleophilic attack" evidence="7">
    <location>
        <position position="157"/>
    </location>
</feature>
<evidence type="ECO:0000256" key="1">
    <source>
        <dbReference type="ARBA" id="ARBA00001282"/>
    </source>
</evidence>
<feature type="site" description="Transition state stabilizer" evidence="7">
    <location>
        <position position="15"/>
    </location>
</feature>
<evidence type="ECO:0000256" key="2">
    <source>
        <dbReference type="ARBA" id="ARBA00004787"/>
    </source>
</evidence>
<gene>
    <name evidence="7 8" type="primary">ispD</name>
    <name evidence="10" type="ORF">HSCHL_0951</name>
    <name evidence="8" type="ORF">KM312_10935</name>
    <name evidence="9" type="ORF">SA87_07665</name>
</gene>
<protein>
    <recommendedName>
        <fullName evidence="7">2-C-methyl-D-erythritol 4-phosphate cytidylyltransferase</fullName>
        <ecNumber evidence="7">2.7.7.60</ecNumber>
    </recommendedName>
    <alternativeName>
        <fullName evidence="7">4-diphosphocytidyl-2C-methyl-D-erythritol synthase</fullName>
    </alternativeName>
    <alternativeName>
        <fullName evidence="7">MEP cytidylyltransferase</fullName>
        <shortName evidence="7">MCT</shortName>
    </alternativeName>
</protein>
<dbReference type="PANTHER" id="PTHR32125:SF4">
    <property type="entry name" value="2-C-METHYL-D-ERYTHRITOL 4-PHOSPHATE CYTIDYLYLTRANSFERASE, CHLOROPLASTIC"/>
    <property type="match status" value="1"/>
</dbReference>
<dbReference type="EMBL" id="PEBV01000032">
    <property type="protein sequence ID" value="PTQ51918.1"/>
    <property type="molecule type" value="Genomic_DNA"/>
</dbReference>
<reference evidence="8" key="3">
    <citation type="journal article" date="2021" name="Microbiology">
        <title>Metagenomic Analysis of the Microbial Community in the Underground Coal Fire Area (Kemerovo Region, Russia) Revealed Predominance of Thermophilic Members of the Phyla Deinococcus-thermus, Aquificae, and Firmicutes.</title>
        <authorList>
            <person name="Kadnikov V."/>
            <person name="Mardanov A.V."/>
            <person name="Beletsky A.V."/>
            <person name="Karnachuk O.V."/>
            <person name="Ravin N.V."/>
        </authorList>
    </citation>
    <scope>NUCLEOTIDE SEQUENCE</scope>
    <source>
        <strain evidence="8">RBS10-49</strain>
    </source>
</reference>